<dbReference type="GO" id="GO:0016705">
    <property type="term" value="F:oxidoreductase activity, acting on paired donors, with incorporation or reduction of molecular oxygen"/>
    <property type="evidence" value="ECO:0007669"/>
    <property type="project" value="InterPro"/>
</dbReference>
<dbReference type="InterPro" id="IPR011251">
    <property type="entry name" value="Luciferase-like_dom"/>
</dbReference>
<dbReference type="PANTHER" id="PTHR43244:SF1">
    <property type="entry name" value="5,10-METHYLENETETRAHYDROMETHANOPTERIN REDUCTASE"/>
    <property type="match status" value="1"/>
</dbReference>
<dbReference type="NCBIfam" id="TIGR03557">
    <property type="entry name" value="F420_G6P_family"/>
    <property type="match status" value="1"/>
</dbReference>
<dbReference type="SUPFAM" id="SSF51679">
    <property type="entry name" value="Bacterial luciferase-like"/>
    <property type="match status" value="1"/>
</dbReference>
<evidence type="ECO:0000313" key="3">
    <source>
        <dbReference type="EMBL" id="PSL39094.1"/>
    </source>
</evidence>
<reference evidence="3 5" key="1">
    <citation type="submission" date="2018-03" db="EMBL/GenBank/DDBJ databases">
        <title>Genomic Encyclopedia of Archaeal and Bacterial Type Strains, Phase II (KMG-II): from individual species to whole genera.</title>
        <authorList>
            <person name="Goeker M."/>
        </authorList>
    </citation>
    <scope>NUCLEOTIDE SEQUENCE [LARGE SCALE GENOMIC DNA]</scope>
    <source>
        <strain evidence="3 5">DSM 21548</strain>
    </source>
</reference>
<dbReference type="CDD" id="cd01097">
    <property type="entry name" value="Tetrahydromethanopterin_reductase"/>
    <property type="match status" value="1"/>
</dbReference>
<feature type="domain" description="Luciferase-like" evidence="2">
    <location>
        <begin position="11"/>
        <end position="237"/>
    </location>
</feature>
<dbReference type="EC" id="1.-.-.-" evidence="4"/>
<dbReference type="InterPro" id="IPR023907">
    <property type="entry name" value="Non-F420_Flavin_OxRdtase"/>
</dbReference>
<reference evidence="4 6" key="2">
    <citation type="submission" date="2018-12" db="EMBL/GenBank/DDBJ databases">
        <authorList>
            <person name="hu s."/>
            <person name="Xu Y."/>
            <person name="Xu B."/>
            <person name="Li F."/>
        </authorList>
    </citation>
    <scope>NUCLEOTIDE SEQUENCE [LARGE SCALE GENOMIC DNA]</scope>
    <source>
        <strain evidence="4 6">KSW2-17</strain>
    </source>
</reference>
<comment type="caution">
    <text evidence="3">The sequence shown here is derived from an EMBL/GenBank/DDBJ whole genome shotgun (WGS) entry which is preliminary data.</text>
</comment>
<dbReference type="InterPro" id="IPR019945">
    <property type="entry name" value="F420_G6P_DH-rel"/>
</dbReference>
<dbReference type="Proteomes" id="UP000268291">
    <property type="component" value="Unassembled WGS sequence"/>
</dbReference>
<dbReference type="PANTHER" id="PTHR43244">
    <property type="match status" value="1"/>
</dbReference>
<evidence type="ECO:0000313" key="6">
    <source>
        <dbReference type="Proteomes" id="UP000268291"/>
    </source>
</evidence>
<dbReference type="Pfam" id="PF00296">
    <property type="entry name" value="Bac_luciferase"/>
    <property type="match status" value="1"/>
</dbReference>
<dbReference type="RefSeq" id="WP_106564010.1">
    <property type="nucleotide sequence ID" value="NZ_PYAU01000001.1"/>
</dbReference>
<proteinExistence type="predicted"/>
<dbReference type="NCBIfam" id="TIGR03885">
    <property type="entry name" value="flavin_revert"/>
    <property type="match status" value="1"/>
</dbReference>
<name>A0A2P8GYP7_9MICO</name>
<gene>
    <name evidence="3" type="ORF">CLV49_2726</name>
    <name evidence="4" type="ORF">ELQ93_05595</name>
</gene>
<evidence type="ECO:0000313" key="4">
    <source>
        <dbReference type="EMBL" id="RUQ86459.1"/>
    </source>
</evidence>
<dbReference type="EMBL" id="PYAU01000001">
    <property type="protein sequence ID" value="PSL39094.1"/>
    <property type="molecule type" value="Genomic_DNA"/>
</dbReference>
<dbReference type="Gene3D" id="3.20.20.30">
    <property type="entry name" value="Luciferase-like domain"/>
    <property type="match status" value="1"/>
</dbReference>
<dbReference type="OrthoDB" id="180193at2"/>
<keyword evidence="1 4" id="KW-0560">Oxidoreductase</keyword>
<organism evidence="3 5">
    <name type="scientific">Labedella gwakjiensis</name>
    <dbReference type="NCBI Taxonomy" id="390269"/>
    <lineage>
        <taxon>Bacteria</taxon>
        <taxon>Bacillati</taxon>
        <taxon>Actinomycetota</taxon>
        <taxon>Actinomycetes</taxon>
        <taxon>Micrococcales</taxon>
        <taxon>Microbacteriaceae</taxon>
        <taxon>Labedella</taxon>
    </lineage>
</organism>
<dbReference type="InterPro" id="IPR036661">
    <property type="entry name" value="Luciferase-like_sf"/>
</dbReference>
<dbReference type="Proteomes" id="UP000241203">
    <property type="component" value="Unassembled WGS sequence"/>
</dbReference>
<dbReference type="AlphaFoldDB" id="A0A2P8GYP7"/>
<dbReference type="EMBL" id="RZGY01000001">
    <property type="protein sequence ID" value="RUQ86459.1"/>
    <property type="molecule type" value="Genomic_DNA"/>
</dbReference>
<dbReference type="InterPro" id="IPR050564">
    <property type="entry name" value="F420-G6PD/mer"/>
</dbReference>
<sequence>MTTYGFHCSHEEIGPRALLDWAKKAEQAGFTAAMCSDHLAPWSHRQGESGFAWSWLGSALEGTDMSFGVVNAPGQRYHPVIIAQAIATLGQLYPGRFWAALGSGEAMNEHITGERWPSKPERNERLLECVTIIRALLNGEEVSHRGHVTVDRARVYSLPEVQPLLIGAAVTKETAGWVASWADGLATIAQPEEKLREVIGAYRDAGGTGEVTVQTHLSVASTREAALAEAFDQWASNIFSPPLCWDLETPEAFDEASRYVEPKDVEGSVFVTAEAPPLLDHVAMLERCGADRVYLHNVGTEHDYFLGLMANEVFPQLNTEVHA</sequence>
<evidence type="ECO:0000256" key="1">
    <source>
        <dbReference type="ARBA" id="ARBA00023002"/>
    </source>
</evidence>
<keyword evidence="6" id="KW-1185">Reference proteome</keyword>
<accession>A0A2P8GYP7</accession>
<evidence type="ECO:0000313" key="5">
    <source>
        <dbReference type="Proteomes" id="UP000241203"/>
    </source>
</evidence>
<evidence type="ECO:0000259" key="2">
    <source>
        <dbReference type="Pfam" id="PF00296"/>
    </source>
</evidence>
<protein>
    <submittedName>
        <fullName evidence="3">Putative non-F420 flavinoid oxidoreductase</fullName>
    </submittedName>
    <submittedName>
        <fullName evidence="4">TIGR03885 family FMN-dependent LLM class oxidoreductase</fullName>
        <ecNumber evidence="4">1.-.-.-</ecNumber>
    </submittedName>
</protein>